<feature type="non-terminal residue" evidence="1">
    <location>
        <position position="123"/>
    </location>
</feature>
<keyword evidence="2" id="KW-1185">Reference proteome</keyword>
<comment type="caution">
    <text evidence="1">The sequence shown here is derived from an EMBL/GenBank/DDBJ whole genome shotgun (WGS) entry which is preliminary data.</text>
</comment>
<accession>A0ACB8AWS9</accession>
<evidence type="ECO:0000313" key="2">
    <source>
        <dbReference type="Proteomes" id="UP000790709"/>
    </source>
</evidence>
<dbReference type="Proteomes" id="UP000790709">
    <property type="component" value="Unassembled WGS sequence"/>
</dbReference>
<name>A0ACB8AWS9_9AGAM</name>
<gene>
    <name evidence="1" type="ORF">BV22DRAFT_991467</name>
</gene>
<sequence>MKSWLGRLLSRPGLEHAIATTPARRPQSFISRLTSLWMPGPIKDIWDAEVFRTFKGPDGRLWLDAPDGEARLIFSLFIDWFNPYGNRQAGKSVAVGGIYMVYLNLPIHLRYRVENVYLVGIIP</sequence>
<proteinExistence type="predicted"/>
<evidence type="ECO:0000313" key="1">
    <source>
        <dbReference type="EMBL" id="KAH7917513.1"/>
    </source>
</evidence>
<protein>
    <submittedName>
        <fullName evidence="1">Uncharacterized protein</fullName>
    </submittedName>
</protein>
<organism evidence="1 2">
    <name type="scientific">Leucogyrophana mollusca</name>
    <dbReference type="NCBI Taxonomy" id="85980"/>
    <lineage>
        <taxon>Eukaryota</taxon>
        <taxon>Fungi</taxon>
        <taxon>Dikarya</taxon>
        <taxon>Basidiomycota</taxon>
        <taxon>Agaricomycotina</taxon>
        <taxon>Agaricomycetes</taxon>
        <taxon>Agaricomycetidae</taxon>
        <taxon>Boletales</taxon>
        <taxon>Boletales incertae sedis</taxon>
        <taxon>Leucogyrophana</taxon>
    </lineage>
</organism>
<reference evidence="1" key="1">
    <citation type="journal article" date="2021" name="New Phytol.">
        <title>Evolutionary innovations through gain and loss of genes in the ectomycorrhizal Boletales.</title>
        <authorList>
            <person name="Wu G."/>
            <person name="Miyauchi S."/>
            <person name="Morin E."/>
            <person name="Kuo A."/>
            <person name="Drula E."/>
            <person name="Varga T."/>
            <person name="Kohler A."/>
            <person name="Feng B."/>
            <person name="Cao Y."/>
            <person name="Lipzen A."/>
            <person name="Daum C."/>
            <person name="Hundley H."/>
            <person name="Pangilinan J."/>
            <person name="Johnson J."/>
            <person name="Barry K."/>
            <person name="LaButti K."/>
            <person name="Ng V."/>
            <person name="Ahrendt S."/>
            <person name="Min B."/>
            <person name="Choi I.G."/>
            <person name="Park H."/>
            <person name="Plett J.M."/>
            <person name="Magnuson J."/>
            <person name="Spatafora J.W."/>
            <person name="Nagy L.G."/>
            <person name="Henrissat B."/>
            <person name="Grigoriev I.V."/>
            <person name="Yang Z.L."/>
            <person name="Xu J."/>
            <person name="Martin F.M."/>
        </authorList>
    </citation>
    <scope>NUCLEOTIDE SEQUENCE</scope>
    <source>
        <strain evidence="1">KUC20120723A-06</strain>
    </source>
</reference>
<dbReference type="EMBL" id="MU267035">
    <property type="protein sequence ID" value="KAH7917513.1"/>
    <property type="molecule type" value="Genomic_DNA"/>
</dbReference>